<dbReference type="GO" id="GO:0003723">
    <property type="term" value="F:RNA binding"/>
    <property type="evidence" value="ECO:0007669"/>
    <property type="project" value="InterPro"/>
</dbReference>
<dbReference type="Gene3D" id="2.40.50.140">
    <property type="entry name" value="Nucleic acid-binding proteins"/>
    <property type="match status" value="1"/>
</dbReference>
<dbReference type="Gene3D" id="4.10.950.10">
    <property type="entry name" value="Ribosomal protein L2, domain 3"/>
    <property type="match status" value="1"/>
</dbReference>
<dbReference type="InterPro" id="IPR005880">
    <property type="entry name" value="Ribosomal_uL2_bac/org-type"/>
</dbReference>
<dbReference type="Pfam" id="PF00181">
    <property type="entry name" value="Ribosomal_L2_N"/>
    <property type="match status" value="1"/>
</dbReference>
<evidence type="ECO:0000313" key="13">
    <source>
        <dbReference type="EMBL" id="TIC67052.1"/>
    </source>
</evidence>
<evidence type="ECO:0000313" key="12">
    <source>
        <dbReference type="EMBL" id="TIC65815.1"/>
    </source>
</evidence>
<dbReference type="OMA" id="TAQRGNC"/>
<dbReference type="EMBL" id="SPRX01000020">
    <property type="protein sequence ID" value="TIC65815.1"/>
    <property type="molecule type" value="Genomic_DNA"/>
</dbReference>
<dbReference type="SMART" id="SM01382">
    <property type="entry name" value="Ribosomal_L2_C"/>
    <property type="match status" value="1"/>
</dbReference>
<evidence type="ECO:0000313" key="15">
    <source>
        <dbReference type="Proteomes" id="UP000305647"/>
    </source>
</evidence>
<dbReference type="Proteomes" id="UP000310708">
    <property type="component" value="Unassembled WGS sequence"/>
</dbReference>
<dbReference type="GO" id="GO:0003735">
    <property type="term" value="F:structural constituent of ribosome"/>
    <property type="evidence" value="ECO:0007669"/>
    <property type="project" value="InterPro"/>
</dbReference>
<dbReference type="OrthoDB" id="268576at2759"/>
<dbReference type="PANTHER" id="PTHR13691">
    <property type="entry name" value="RIBOSOMAL PROTEIN L2"/>
    <property type="match status" value="1"/>
</dbReference>
<gene>
    <name evidence="12" type="ORF">E3Q01_01941</name>
    <name evidence="11" type="ORF">E3Q02_02084</name>
    <name evidence="13" type="ORF">E3Q03_02036</name>
    <name evidence="10" type="ORF">E3Q10_02633</name>
    <name evidence="9" type="ORF">E3Q17_01896</name>
    <name evidence="8" type="ORF">E3Q22_03055</name>
</gene>
<evidence type="ECO:0000313" key="14">
    <source>
        <dbReference type="Proteomes" id="UP000305362"/>
    </source>
</evidence>
<dbReference type="EMBL" id="SPRW01000019">
    <property type="protein sequence ID" value="TIC65709.1"/>
    <property type="molecule type" value="Genomic_DNA"/>
</dbReference>
<evidence type="ECO:0000256" key="5">
    <source>
        <dbReference type="SAM" id="MobiDB-lite"/>
    </source>
</evidence>
<dbReference type="Proteomes" id="UP000305362">
    <property type="component" value="Unassembled WGS sequence"/>
</dbReference>
<dbReference type="EMBL" id="SPRO01000028">
    <property type="protein sequence ID" value="TIC29430.1"/>
    <property type="molecule type" value="Genomic_DNA"/>
</dbReference>
<dbReference type="Proteomes" id="UP000305647">
    <property type="component" value="Unassembled WGS sequence"/>
</dbReference>
<dbReference type="FunFam" id="4.10.950.10:FF:000001">
    <property type="entry name" value="50S ribosomal protein L2"/>
    <property type="match status" value="1"/>
</dbReference>
<feature type="domain" description="Large ribosomal subunit protein uL2 RNA-binding" evidence="7">
    <location>
        <begin position="88"/>
        <end position="166"/>
    </location>
</feature>
<dbReference type="InterPro" id="IPR002171">
    <property type="entry name" value="Ribosomal_uL2"/>
</dbReference>
<feature type="region of interest" description="Disordered" evidence="5">
    <location>
        <begin position="17"/>
        <end position="41"/>
    </location>
</feature>
<dbReference type="Proteomes" id="UP000310685">
    <property type="component" value="Unassembled WGS sequence"/>
</dbReference>
<dbReference type="Proteomes" id="UP000307169">
    <property type="component" value="Unassembled WGS sequence"/>
</dbReference>
<dbReference type="Pfam" id="PF03947">
    <property type="entry name" value="Ribosomal_L2_C"/>
    <property type="match status" value="1"/>
</dbReference>
<keyword evidence="3" id="KW-0687">Ribonucleoprotein</keyword>
<dbReference type="Proteomes" id="UP000309601">
    <property type="component" value="Unassembled WGS sequence"/>
</dbReference>
<dbReference type="GO" id="GO:0032543">
    <property type="term" value="P:mitochondrial translation"/>
    <property type="evidence" value="ECO:0007669"/>
    <property type="project" value="TreeGrafter"/>
</dbReference>
<dbReference type="InterPro" id="IPR022669">
    <property type="entry name" value="Ribosomal_uL2_C"/>
</dbReference>
<dbReference type="GO" id="GO:0016740">
    <property type="term" value="F:transferase activity"/>
    <property type="evidence" value="ECO:0007669"/>
    <property type="project" value="InterPro"/>
</dbReference>
<keyword evidence="2 8" id="KW-0689">Ribosomal protein</keyword>
<feature type="region of interest" description="Disordered" evidence="5">
    <location>
        <begin position="327"/>
        <end position="384"/>
    </location>
</feature>
<evidence type="ECO:0000313" key="11">
    <source>
        <dbReference type="EMBL" id="TIC65709.1"/>
    </source>
</evidence>
<dbReference type="InterPro" id="IPR014726">
    <property type="entry name" value="Ribosomal_uL2_dom3"/>
</dbReference>
<feature type="compositionally biased region" description="Basic residues" evidence="5">
    <location>
        <begin position="357"/>
        <end position="384"/>
    </location>
</feature>
<dbReference type="GO" id="GO:0005762">
    <property type="term" value="C:mitochondrial large ribosomal subunit"/>
    <property type="evidence" value="ECO:0007669"/>
    <property type="project" value="TreeGrafter"/>
</dbReference>
<dbReference type="EMBL" id="SPRC01000034">
    <property type="protein sequence ID" value="TIB77416.1"/>
    <property type="molecule type" value="Genomic_DNA"/>
</dbReference>
<proteinExistence type="inferred from homology"/>
<evidence type="ECO:0000256" key="2">
    <source>
        <dbReference type="ARBA" id="ARBA00022980"/>
    </source>
</evidence>
<sequence>MLSRVKLSKNVPKVTVRGVSTSHFKPAPPVQPGKPSRKTSPLVRIDGQFKTFKPITPSIRHVRFPLTEGISNNGPFKPLTLTKRKKGGRNSTGRVVSRHIGGGHKRRIRTLDFMRDQGGLYKVVRLEYDPNRSAHIALLRSVQESNQSWSYIVAPKGLKEGDTVQSFRNLSDKGISQLTAAASLGDFSGDALTHSEGQENDSNVQKPRQVSSLDLGLLRMITVRPGNVLPLRLIPVGTLIHAISLKPRGRGLLCRSAGSYGQVIALNSGPGERYAQIRLQSGEVRLILLDCCATIGVVSNESHHLRMLGKAGRSRWLGRRPSVRGVAMNTVDHPMGGGRGKSKGDKDPRSPWGLLSKGKRTRRPKDKHGNKFVIRQRVRVRGRK</sequence>
<evidence type="ECO:0000313" key="16">
    <source>
        <dbReference type="Proteomes" id="UP000307169"/>
    </source>
</evidence>
<evidence type="ECO:0000313" key="8">
    <source>
        <dbReference type="EMBL" id="TIB77416.1"/>
    </source>
</evidence>
<dbReference type="Gene3D" id="2.30.30.30">
    <property type="match status" value="1"/>
</dbReference>
<dbReference type="NCBIfam" id="TIGR01171">
    <property type="entry name" value="rplB_bact"/>
    <property type="match status" value="1"/>
</dbReference>
<dbReference type="SUPFAM" id="SSF50104">
    <property type="entry name" value="Translation proteins SH3-like domain"/>
    <property type="match status" value="1"/>
</dbReference>
<evidence type="ECO:0000313" key="18">
    <source>
        <dbReference type="Proteomes" id="UP000310685"/>
    </source>
</evidence>
<name>A0A4T0RX29_9BASI</name>
<dbReference type="AlphaFoldDB" id="A0A4T0RX29"/>
<dbReference type="InterPro" id="IPR014722">
    <property type="entry name" value="Rib_uL2_dom2"/>
</dbReference>
<reference evidence="14 15" key="1">
    <citation type="submission" date="2019-03" db="EMBL/GenBank/DDBJ databases">
        <title>Sequencing 25 genomes of Wallemia mellicola.</title>
        <authorList>
            <person name="Gostincar C."/>
        </authorList>
    </citation>
    <scope>NUCLEOTIDE SEQUENCE [LARGE SCALE GENOMIC DNA]</scope>
    <source>
        <strain evidence="9 16">EXF-1262</strain>
        <strain evidence="11 17">EXF-1274</strain>
        <strain evidence="13 14">EXF-1277</strain>
        <strain evidence="8 18">EXF-6152</strain>
        <strain evidence="12 19">EXF-757</strain>
        <strain evidence="10 15">EXF-8738</strain>
    </source>
</reference>
<comment type="caution">
    <text evidence="8">The sequence shown here is derived from an EMBL/GenBank/DDBJ whole genome shotgun (WGS) entry which is preliminary data.</text>
</comment>
<dbReference type="SMART" id="SM01383">
    <property type="entry name" value="Ribosomal_L2"/>
    <property type="match status" value="1"/>
</dbReference>
<organism evidence="8 18">
    <name type="scientific">Wallemia mellicola</name>
    <dbReference type="NCBI Taxonomy" id="1708541"/>
    <lineage>
        <taxon>Eukaryota</taxon>
        <taxon>Fungi</taxon>
        <taxon>Dikarya</taxon>
        <taxon>Basidiomycota</taxon>
        <taxon>Wallemiomycotina</taxon>
        <taxon>Wallemiomycetes</taxon>
        <taxon>Wallemiales</taxon>
        <taxon>Wallemiaceae</taxon>
        <taxon>Wallemia</taxon>
    </lineage>
</organism>
<dbReference type="InterPro" id="IPR012340">
    <property type="entry name" value="NA-bd_OB-fold"/>
</dbReference>
<feature type="domain" description="Large ribosomal subunit protein uL2 C-terminal" evidence="6">
    <location>
        <begin position="223"/>
        <end position="355"/>
    </location>
</feature>
<dbReference type="SUPFAM" id="SSF50249">
    <property type="entry name" value="Nucleic acid-binding proteins"/>
    <property type="match status" value="1"/>
</dbReference>
<evidence type="ECO:0000259" key="6">
    <source>
        <dbReference type="SMART" id="SM01382"/>
    </source>
</evidence>
<evidence type="ECO:0000256" key="4">
    <source>
        <dbReference type="ARBA" id="ARBA00069872"/>
    </source>
</evidence>
<dbReference type="PANTHER" id="PTHR13691:SF5">
    <property type="entry name" value="LARGE RIBOSOMAL SUBUNIT PROTEIN UL2M"/>
    <property type="match status" value="1"/>
</dbReference>
<evidence type="ECO:0000313" key="19">
    <source>
        <dbReference type="Proteomes" id="UP000310708"/>
    </source>
</evidence>
<accession>A0A4T0RX29</accession>
<dbReference type="EMBL" id="SPRH01000018">
    <property type="protein sequence ID" value="TIC01291.1"/>
    <property type="molecule type" value="Genomic_DNA"/>
</dbReference>
<protein>
    <recommendedName>
        <fullName evidence="4">Large ribosomal subunit protein uL2m</fullName>
    </recommendedName>
</protein>
<dbReference type="FunFam" id="2.30.30.30:FF:000001">
    <property type="entry name" value="50S ribosomal protein L2"/>
    <property type="match status" value="1"/>
</dbReference>
<evidence type="ECO:0000256" key="1">
    <source>
        <dbReference type="ARBA" id="ARBA00005636"/>
    </source>
</evidence>
<evidence type="ECO:0000313" key="9">
    <source>
        <dbReference type="EMBL" id="TIC01291.1"/>
    </source>
</evidence>
<evidence type="ECO:0000313" key="17">
    <source>
        <dbReference type="Proteomes" id="UP000309601"/>
    </source>
</evidence>
<dbReference type="InterPro" id="IPR022666">
    <property type="entry name" value="Ribosomal_uL2_RNA-bd_dom"/>
</dbReference>
<dbReference type="InterPro" id="IPR008991">
    <property type="entry name" value="Translation_prot_SH3-like_sf"/>
</dbReference>
<evidence type="ECO:0000259" key="7">
    <source>
        <dbReference type="SMART" id="SM01383"/>
    </source>
</evidence>
<evidence type="ECO:0000256" key="3">
    <source>
        <dbReference type="ARBA" id="ARBA00023274"/>
    </source>
</evidence>
<evidence type="ECO:0000313" key="10">
    <source>
        <dbReference type="EMBL" id="TIC29430.1"/>
    </source>
</evidence>
<dbReference type="EMBL" id="SPRV01000018">
    <property type="protein sequence ID" value="TIC67052.1"/>
    <property type="molecule type" value="Genomic_DNA"/>
</dbReference>
<comment type="similarity">
    <text evidence="1">Belongs to the universal ribosomal protein uL2 family.</text>
</comment>